<sequence>MKKQIVIAVLTFGATILGTSNVQAQKTHTQAVTYTATAL</sequence>
<dbReference type="EMBL" id="PGFD01000001">
    <property type="protein sequence ID" value="PJJ67350.1"/>
    <property type="molecule type" value="Genomic_DNA"/>
</dbReference>
<gene>
    <name evidence="1" type="ORF">CLV73_1359</name>
</gene>
<evidence type="ECO:0000313" key="1">
    <source>
        <dbReference type="EMBL" id="PJJ67350.1"/>
    </source>
</evidence>
<name>A0A2M9C932_9FLAO</name>
<dbReference type="Proteomes" id="UP000228740">
    <property type="component" value="Unassembled WGS sequence"/>
</dbReference>
<reference evidence="1 2" key="1">
    <citation type="submission" date="2017-11" db="EMBL/GenBank/DDBJ databases">
        <title>Genomic Encyclopedia of Archaeal and Bacterial Type Strains, Phase II (KMG-II): From Individual Species to Whole Genera.</title>
        <authorList>
            <person name="Goeker M."/>
        </authorList>
    </citation>
    <scope>NUCLEOTIDE SEQUENCE [LARGE SCALE GENOMIC DNA]</scope>
    <source>
        <strain evidence="1 2">DSM 27617</strain>
    </source>
</reference>
<evidence type="ECO:0000313" key="2">
    <source>
        <dbReference type="Proteomes" id="UP000228740"/>
    </source>
</evidence>
<keyword evidence="2" id="KW-1185">Reference proteome</keyword>
<protein>
    <submittedName>
        <fullName evidence="1">Uncharacterized protein</fullName>
    </submittedName>
</protein>
<organism evidence="1 2">
    <name type="scientific">Chryseobacterium geocarposphaerae</name>
    <dbReference type="NCBI Taxonomy" id="1416776"/>
    <lineage>
        <taxon>Bacteria</taxon>
        <taxon>Pseudomonadati</taxon>
        <taxon>Bacteroidota</taxon>
        <taxon>Flavobacteriia</taxon>
        <taxon>Flavobacteriales</taxon>
        <taxon>Weeksellaceae</taxon>
        <taxon>Chryseobacterium group</taxon>
        <taxon>Chryseobacterium</taxon>
    </lineage>
</organism>
<comment type="caution">
    <text evidence="1">The sequence shown here is derived from an EMBL/GenBank/DDBJ whole genome shotgun (WGS) entry which is preliminary data.</text>
</comment>
<dbReference type="AlphaFoldDB" id="A0A2M9C932"/>
<accession>A0A2M9C932</accession>
<proteinExistence type="predicted"/>